<keyword evidence="2" id="KW-0325">Glycoprotein</keyword>
<dbReference type="InterPro" id="IPR002022">
    <property type="entry name" value="Pec_lyase"/>
</dbReference>
<dbReference type="GO" id="GO:0046872">
    <property type="term" value="F:metal ion binding"/>
    <property type="evidence" value="ECO:0007669"/>
    <property type="project" value="UniProtKB-KW"/>
</dbReference>
<keyword evidence="1" id="KW-0479">Metal-binding</keyword>
<evidence type="ECO:0000256" key="1">
    <source>
        <dbReference type="ARBA" id="ARBA00022723"/>
    </source>
</evidence>
<comment type="caution">
    <text evidence="5">The sequence shown here is derived from an EMBL/GenBank/DDBJ whole genome shotgun (WGS) entry which is preliminary data.</text>
</comment>
<dbReference type="PROSITE" id="PS51257">
    <property type="entry name" value="PROKAR_LIPOPROTEIN"/>
    <property type="match status" value="1"/>
</dbReference>
<proteinExistence type="predicted"/>
<reference evidence="5" key="2">
    <citation type="journal article" date="2021" name="PeerJ">
        <title>Extensive microbial diversity within the chicken gut microbiome revealed by metagenomics and culture.</title>
        <authorList>
            <person name="Gilroy R."/>
            <person name="Ravi A."/>
            <person name="Getino M."/>
            <person name="Pursley I."/>
            <person name="Horton D.L."/>
            <person name="Alikhan N.F."/>
            <person name="Baker D."/>
            <person name="Gharbi K."/>
            <person name="Hall N."/>
            <person name="Watson M."/>
            <person name="Adriaenssens E.M."/>
            <person name="Foster-Nyarko E."/>
            <person name="Jarju S."/>
            <person name="Secka A."/>
            <person name="Antonio M."/>
            <person name="Oren A."/>
            <person name="Chaudhuri R.R."/>
            <person name="La Ragione R."/>
            <person name="Hildebrand F."/>
            <person name="Pallen M.J."/>
        </authorList>
    </citation>
    <scope>NUCLEOTIDE SEQUENCE</scope>
    <source>
        <strain evidence="5">G3-3990</strain>
    </source>
</reference>
<reference evidence="5" key="1">
    <citation type="submission" date="2020-10" db="EMBL/GenBank/DDBJ databases">
        <authorList>
            <person name="Gilroy R."/>
        </authorList>
    </citation>
    <scope>NUCLEOTIDE SEQUENCE</scope>
    <source>
        <strain evidence="5">G3-3990</strain>
    </source>
</reference>
<dbReference type="GO" id="GO:0016829">
    <property type="term" value="F:lyase activity"/>
    <property type="evidence" value="ECO:0007669"/>
    <property type="project" value="UniProtKB-KW"/>
</dbReference>
<dbReference type="InterPro" id="IPR052063">
    <property type="entry name" value="Polysaccharide_Lyase_1"/>
</dbReference>
<dbReference type="SUPFAM" id="SSF51126">
    <property type="entry name" value="Pectin lyase-like"/>
    <property type="match status" value="1"/>
</dbReference>
<dbReference type="PANTHER" id="PTHR42970:SF1">
    <property type="entry name" value="PECTATE LYASE C-RELATED"/>
    <property type="match status" value="1"/>
</dbReference>
<dbReference type="Gene3D" id="2.160.20.10">
    <property type="entry name" value="Single-stranded right-handed beta-helix, Pectin lyase-like"/>
    <property type="match status" value="1"/>
</dbReference>
<protein>
    <submittedName>
        <fullName evidence="5">Pectate lyase</fullName>
    </submittedName>
</protein>
<dbReference type="AlphaFoldDB" id="A0A9D9HSF3"/>
<dbReference type="InterPro" id="IPR011050">
    <property type="entry name" value="Pectin_lyase_fold/virulence"/>
</dbReference>
<name>A0A9D9HSF3_9BACT</name>
<sequence>MKYLFVLFFPVLLLVSCSDKDKNVPDENLPIEDILAFPHAEGAGAYVTGGRSGSVYLVTSLEDDLYGKIPGTLRYALNQNVARTIIFKVSGVIQLKTELRIKAGNLTVAGQTAPGDGICIAGYPVIIDADNVIIRFIRFRMGDINKVEGDALTCVKRKNIMIDHCSMSWGTDECASCYGNENFTMQYCLIAQSLTNSVHVKGSHGYGGIWGGKNATFHHNLLAHHDSRNPRFDHDYVSTARGPVDFVNNVIYNWGGNSAYGGESAASSGEYRTINMENNYYKYGPDSKHKDRIVNPTVSCSNCCESDPLAVLPGHFYIAGNYVYGSDKVTVDNWDGGVQGVDIDVLTQIKSTERFEMSVITELQTAEAAYQTVLEHAGACLVRDAIDTQVVSDVQNETGTLIDSQDEVGGWPEYTSAEPKADSDMDGIPDEWEDKMGLNKLSYADAKEKTVEPPYTNLEAYLNSLVEHLYE</sequence>
<accession>A0A9D9HSF3</accession>
<dbReference type="SMART" id="SM00656">
    <property type="entry name" value="Amb_all"/>
    <property type="match status" value="1"/>
</dbReference>
<dbReference type="Proteomes" id="UP000823641">
    <property type="component" value="Unassembled WGS sequence"/>
</dbReference>
<keyword evidence="3 5" id="KW-0456">Lyase</keyword>
<feature type="domain" description="Pectate lyase" evidence="4">
    <location>
        <begin position="72"/>
        <end position="287"/>
    </location>
</feature>
<dbReference type="PANTHER" id="PTHR42970">
    <property type="entry name" value="PECTATE LYASE C-RELATED"/>
    <property type="match status" value="1"/>
</dbReference>
<dbReference type="EMBL" id="JADIMG010000010">
    <property type="protein sequence ID" value="MBO8458996.1"/>
    <property type="molecule type" value="Genomic_DNA"/>
</dbReference>
<evidence type="ECO:0000256" key="3">
    <source>
        <dbReference type="ARBA" id="ARBA00023239"/>
    </source>
</evidence>
<gene>
    <name evidence="5" type="ORF">IAA73_01490</name>
</gene>
<organism evidence="5 6">
    <name type="scientific">Candidatus Gallipaludibacter merdavium</name>
    <dbReference type="NCBI Taxonomy" id="2840839"/>
    <lineage>
        <taxon>Bacteria</taxon>
        <taxon>Pseudomonadati</taxon>
        <taxon>Bacteroidota</taxon>
        <taxon>Bacteroidia</taxon>
        <taxon>Bacteroidales</taxon>
        <taxon>Candidatus Gallipaludibacter</taxon>
    </lineage>
</organism>
<evidence type="ECO:0000259" key="4">
    <source>
        <dbReference type="SMART" id="SM00656"/>
    </source>
</evidence>
<evidence type="ECO:0000313" key="6">
    <source>
        <dbReference type="Proteomes" id="UP000823641"/>
    </source>
</evidence>
<evidence type="ECO:0000256" key="2">
    <source>
        <dbReference type="ARBA" id="ARBA00023180"/>
    </source>
</evidence>
<evidence type="ECO:0000313" key="5">
    <source>
        <dbReference type="EMBL" id="MBO8458996.1"/>
    </source>
</evidence>
<dbReference type="InterPro" id="IPR012334">
    <property type="entry name" value="Pectin_lyas_fold"/>
</dbReference>